<gene>
    <name evidence="8" type="ORF">EVOR1521_LOCUS20276</name>
</gene>
<feature type="transmembrane region" description="Helical" evidence="6">
    <location>
        <begin position="577"/>
        <end position="600"/>
    </location>
</feature>
<feature type="transmembrane region" description="Helical" evidence="6">
    <location>
        <begin position="517"/>
        <end position="538"/>
    </location>
</feature>
<sequence length="836" mass="94271">MVTWASNEAPYHREVPSPFEPSLLEDPKWVNSFDKKKAVKHESFEETGVEESIYANWIKGELEKEAACLELPFSVVFLGVFAVFALGYLAQDVVMSVENSIETDIIENANFAFEGYFGNKNINDVNSFADFWSWARLGLLPLLYPDPPYAYSEGLADALQGYNVSALPTQWQYPGYDKPAPVQNDYLRYNRIIGGLRFRQEVSADDKAICTSFGQADTFRSWIGKPCTHFSQYELPPDLVAAESFSQAPARIEWFLSEAEGQGSLLQHIIDMEDGCFSAQAQNRTCLCRWCNGQAGPHPWLDEQTQRVEIAFVTYNAHYGLYNLASVNFWFNRAGHIFKLVYVRSSWAGLEVREPGVLAVIIIAGLLWLFGCLYLAKVELFEMATFIQNSNKIWYYTLAQDYLGFWNCVDWLAIIMTTVIAISFGLLHVFIGEVNTELGNIVAEVDANGYPSVDVYRGTVSEFVNRVVAMLDMEGTFRFWLCIYPVVLLMRLFKSFAAQKRLAIVTDTFRVAYNDLIHFSIVFLSVYFCLAVNAVIFFGQDMLDFATMDRALHACFRAMLGDWDWDAMGKIGIHKAFAWFFSFMLVMVMVLLNMLVAILMEKLTDIWDALCKEHHDDETALLSSKRHITPRYLREIVDGIPASQALRTLKNSQIDFDKKYDPAFELQDFKGGLTNMVTRLDYSALCATYLSEKIRQYQDLAKAEGRDVKVERGSVLPGASRTAADEGEGPGGENSAEQALEKVKRLAQDHSNEMADGIASILGEEMQELEKRQYSQRNAINTTSEQLQRLRDMVHHLSETCAEISGLAEHLGSTSLPPQALPARTPAALPALTEAA</sequence>
<dbReference type="GO" id="GO:0016020">
    <property type="term" value="C:membrane"/>
    <property type="evidence" value="ECO:0007669"/>
    <property type="project" value="UniProtKB-SubCell"/>
</dbReference>
<accession>A0AA36IXV9</accession>
<feature type="domain" description="Polycystin cation channel PKD1/PKD2" evidence="7">
    <location>
        <begin position="401"/>
        <end position="604"/>
    </location>
</feature>
<dbReference type="Proteomes" id="UP001178507">
    <property type="component" value="Unassembled WGS sequence"/>
</dbReference>
<feature type="transmembrane region" description="Helical" evidence="6">
    <location>
        <begin position="479"/>
        <end position="497"/>
    </location>
</feature>
<protein>
    <recommendedName>
        <fullName evidence="7">Polycystin cation channel PKD1/PKD2 domain-containing protein</fullName>
    </recommendedName>
</protein>
<dbReference type="EMBL" id="CAUJNA010003216">
    <property type="protein sequence ID" value="CAJ1395973.1"/>
    <property type="molecule type" value="Genomic_DNA"/>
</dbReference>
<keyword evidence="4 6" id="KW-0472">Membrane</keyword>
<dbReference type="Pfam" id="PF08016">
    <property type="entry name" value="PKD_channel"/>
    <property type="match status" value="1"/>
</dbReference>
<dbReference type="InterPro" id="IPR013122">
    <property type="entry name" value="PKD1_2_channel"/>
</dbReference>
<evidence type="ECO:0000256" key="5">
    <source>
        <dbReference type="SAM" id="MobiDB-lite"/>
    </source>
</evidence>
<keyword evidence="9" id="KW-1185">Reference proteome</keyword>
<dbReference type="PANTHER" id="PTHR10877:SF183">
    <property type="entry name" value="AT14535P-RELATED"/>
    <property type="match status" value="1"/>
</dbReference>
<evidence type="ECO:0000256" key="1">
    <source>
        <dbReference type="ARBA" id="ARBA00004141"/>
    </source>
</evidence>
<evidence type="ECO:0000256" key="6">
    <source>
        <dbReference type="SAM" id="Phobius"/>
    </source>
</evidence>
<evidence type="ECO:0000256" key="3">
    <source>
        <dbReference type="ARBA" id="ARBA00022989"/>
    </source>
</evidence>
<feature type="transmembrane region" description="Helical" evidence="6">
    <location>
        <begin position="411"/>
        <end position="431"/>
    </location>
</feature>
<dbReference type="AlphaFoldDB" id="A0AA36IXV9"/>
<feature type="region of interest" description="Disordered" evidence="5">
    <location>
        <begin position="708"/>
        <end position="737"/>
    </location>
</feature>
<evidence type="ECO:0000256" key="4">
    <source>
        <dbReference type="ARBA" id="ARBA00023136"/>
    </source>
</evidence>
<comment type="caution">
    <text evidence="8">The sequence shown here is derived from an EMBL/GenBank/DDBJ whole genome shotgun (WGS) entry which is preliminary data.</text>
</comment>
<proteinExistence type="predicted"/>
<evidence type="ECO:0000313" key="8">
    <source>
        <dbReference type="EMBL" id="CAJ1395973.1"/>
    </source>
</evidence>
<dbReference type="Gene3D" id="1.10.287.70">
    <property type="match status" value="1"/>
</dbReference>
<keyword evidence="3 6" id="KW-1133">Transmembrane helix</keyword>
<dbReference type="PANTHER" id="PTHR10877">
    <property type="entry name" value="POLYCYSTIN FAMILY MEMBER"/>
    <property type="match status" value="1"/>
</dbReference>
<evidence type="ECO:0000256" key="2">
    <source>
        <dbReference type="ARBA" id="ARBA00022692"/>
    </source>
</evidence>
<evidence type="ECO:0000259" key="7">
    <source>
        <dbReference type="Pfam" id="PF08016"/>
    </source>
</evidence>
<reference evidence="8" key="1">
    <citation type="submission" date="2023-08" db="EMBL/GenBank/DDBJ databases">
        <authorList>
            <person name="Chen Y."/>
            <person name="Shah S."/>
            <person name="Dougan E. K."/>
            <person name="Thang M."/>
            <person name="Chan C."/>
        </authorList>
    </citation>
    <scope>NUCLEOTIDE SEQUENCE</scope>
</reference>
<evidence type="ECO:0000313" key="9">
    <source>
        <dbReference type="Proteomes" id="UP001178507"/>
    </source>
</evidence>
<dbReference type="InterPro" id="IPR051223">
    <property type="entry name" value="Polycystin"/>
</dbReference>
<organism evidence="8 9">
    <name type="scientific">Effrenium voratum</name>
    <dbReference type="NCBI Taxonomy" id="2562239"/>
    <lineage>
        <taxon>Eukaryota</taxon>
        <taxon>Sar</taxon>
        <taxon>Alveolata</taxon>
        <taxon>Dinophyceae</taxon>
        <taxon>Suessiales</taxon>
        <taxon>Symbiodiniaceae</taxon>
        <taxon>Effrenium</taxon>
    </lineage>
</organism>
<comment type="subcellular location">
    <subcellularLocation>
        <location evidence="1">Membrane</location>
        <topology evidence="1">Multi-pass membrane protein</topology>
    </subcellularLocation>
</comment>
<feature type="transmembrane region" description="Helical" evidence="6">
    <location>
        <begin position="356"/>
        <end position="376"/>
    </location>
</feature>
<keyword evidence="2 6" id="KW-0812">Transmembrane</keyword>
<name>A0AA36IXV9_9DINO</name>